<accession>A0ACB7ZZQ1</accession>
<evidence type="ECO:0000313" key="2">
    <source>
        <dbReference type="Proteomes" id="UP000790377"/>
    </source>
</evidence>
<reference evidence="1" key="1">
    <citation type="journal article" date="2021" name="New Phytol.">
        <title>Evolutionary innovations through gain and loss of genes in the ectomycorrhizal Boletales.</title>
        <authorList>
            <person name="Wu G."/>
            <person name="Miyauchi S."/>
            <person name="Morin E."/>
            <person name="Kuo A."/>
            <person name="Drula E."/>
            <person name="Varga T."/>
            <person name="Kohler A."/>
            <person name="Feng B."/>
            <person name="Cao Y."/>
            <person name="Lipzen A."/>
            <person name="Daum C."/>
            <person name="Hundley H."/>
            <person name="Pangilinan J."/>
            <person name="Johnson J."/>
            <person name="Barry K."/>
            <person name="LaButti K."/>
            <person name="Ng V."/>
            <person name="Ahrendt S."/>
            <person name="Min B."/>
            <person name="Choi I.G."/>
            <person name="Park H."/>
            <person name="Plett J.M."/>
            <person name="Magnuson J."/>
            <person name="Spatafora J.W."/>
            <person name="Nagy L.G."/>
            <person name="Henrissat B."/>
            <person name="Grigoriev I.V."/>
            <person name="Yang Z.L."/>
            <person name="Xu J."/>
            <person name="Martin F.M."/>
        </authorList>
    </citation>
    <scope>NUCLEOTIDE SEQUENCE</scope>
    <source>
        <strain evidence="1">ATCC 28755</strain>
    </source>
</reference>
<keyword evidence="2" id="KW-1185">Reference proteome</keyword>
<sequence length="790" mass="88841">MSLPTVNINVVYDDELDRIQNFLSTYAGKDKDINRGFADIALSDDEDDQPESSRKSLKYMQQLQRIANREQQMLTIELEDIHQHEKTVSELVARIRNNTRRYTQLFCEAVDKLMPSPTKDISEHDEVIDVILHQRRERNEQLEGADEGFPDHLLRRYNLYFQPLLSDVAMAVRDVRGAHLGRLITVRGIVTRVSEVKPLLLVNAYTCDVCGSETFQQISNKTFAPITDCQNQNECQKNGIHGSLHMQTRACRFSPFQEVKIQEMADQVPVGHIPRSMTIHVNGNLTRTMNPGDVVHLGGIFLPIPYTGFQAIRAGLLTDTYLETHYVHQLKKQYSDLEVTPQIQQQITEMLADPSLYNKLAQNIAPEIYGHLDVKKALLLLLVGGVTKVMGDGMKIRGDINVCLMGDPGVAKSQLLKYISKIAPRGVYTTGKGSSGVGLTAAVMRDPVTDEMVLEGGALVLADNGICCIDEFDKMEESDRTAIHEVMEQQTISISKAGISTTLNARTSILAAANPLYGRYNPKVSPVENINLPAALLSRFDLLFLILDKPTREDDERLAQHVTHVHMFNTHPELEYEPVDPVLMRHYIAQARQRRPTVPPDVSSYIVESYVRLRKVAKDEEAAKKSHSYTSARTLLGVLRLAQALARLRFADFVQRDDVDEALRLMECSKESLVDDEDREREPDRSVVSQIFRLVKGMAVSGDAGRGGKRRKRQKRMGRGPGGQRDMDVDSDDDDDDYEEEGELALIDVRARVLGAGYTEAQLNETIAEYESIDVWARVANGAKLRFINV</sequence>
<name>A0ACB7ZZQ1_9AGAM</name>
<gene>
    <name evidence="1" type="ORF">BJ138DRAFT_1130088</name>
</gene>
<evidence type="ECO:0000313" key="1">
    <source>
        <dbReference type="EMBL" id="KAH7906152.1"/>
    </source>
</evidence>
<dbReference type="Proteomes" id="UP000790377">
    <property type="component" value="Unassembled WGS sequence"/>
</dbReference>
<proteinExistence type="predicted"/>
<protein>
    <submittedName>
        <fullName evidence="1">Minichromosome maintenance protein mcm7p</fullName>
    </submittedName>
</protein>
<dbReference type="EMBL" id="MU268061">
    <property type="protein sequence ID" value="KAH7906152.1"/>
    <property type="molecule type" value="Genomic_DNA"/>
</dbReference>
<organism evidence="1 2">
    <name type="scientific">Hygrophoropsis aurantiaca</name>
    <dbReference type="NCBI Taxonomy" id="72124"/>
    <lineage>
        <taxon>Eukaryota</taxon>
        <taxon>Fungi</taxon>
        <taxon>Dikarya</taxon>
        <taxon>Basidiomycota</taxon>
        <taxon>Agaricomycotina</taxon>
        <taxon>Agaricomycetes</taxon>
        <taxon>Agaricomycetidae</taxon>
        <taxon>Boletales</taxon>
        <taxon>Coniophorineae</taxon>
        <taxon>Hygrophoropsidaceae</taxon>
        <taxon>Hygrophoropsis</taxon>
    </lineage>
</organism>
<comment type="caution">
    <text evidence="1">The sequence shown here is derived from an EMBL/GenBank/DDBJ whole genome shotgun (WGS) entry which is preliminary data.</text>
</comment>